<dbReference type="Proteomes" id="UP000013988">
    <property type="component" value="Unassembled WGS sequence"/>
</dbReference>
<dbReference type="InterPro" id="IPR050090">
    <property type="entry name" value="Tyrosine_recombinase_XerCD"/>
</dbReference>
<evidence type="ECO:0000256" key="6">
    <source>
        <dbReference type="PROSITE-ProRule" id="PRU01248"/>
    </source>
</evidence>
<dbReference type="Pfam" id="PF14659">
    <property type="entry name" value="Phage_int_SAM_3"/>
    <property type="match status" value="1"/>
</dbReference>
<dbReference type="InterPro" id="IPR010998">
    <property type="entry name" value="Integrase_recombinase_N"/>
</dbReference>
<reference evidence="9 10" key="1">
    <citation type="submission" date="2013-03" db="EMBL/GenBank/DDBJ databases">
        <title>Whole genome shotgun sequencing of Clostridium sartagoforme AAU1.</title>
        <authorList>
            <person name="Joshi C.G."/>
            <person name="Duggirala S.M."/>
            <person name="Nathani N.M."/>
            <person name="Bhatt V.D."/>
            <person name="Patel A.K."/>
            <person name="Pandya P.R."/>
            <person name="KaPatel J.A."/>
        </authorList>
    </citation>
    <scope>NUCLEOTIDE SEQUENCE [LARGE SCALE GENOMIC DNA]</scope>
    <source>
        <strain evidence="9 10">AAU1</strain>
    </source>
</reference>
<dbReference type="InterPro" id="IPR002104">
    <property type="entry name" value="Integrase_catalytic"/>
</dbReference>
<dbReference type="InterPro" id="IPR028259">
    <property type="entry name" value="AP2-like_int_N"/>
</dbReference>
<dbReference type="InterPro" id="IPR013762">
    <property type="entry name" value="Integrase-like_cat_sf"/>
</dbReference>
<evidence type="ECO:0000259" key="8">
    <source>
        <dbReference type="PROSITE" id="PS51900"/>
    </source>
</evidence>
<evidence type="ECO:0000313" key="9">
    <source>
        <dbReference type="EMBL" id="EOR25323.1"/>
    </source>
</evidence>
<comment type="function">
    <text evidence="1">Site-specific tyrosine recombinase, which acts by catalyzing the cutting and rejoining of the recombining DNA molecules.</text>
</comment>
<evidence type="ECO:0000256" key="4">
    <source>
        <dbReference type="ARBA" id="ARBA00023125"/>
    </source>
</evidence>
<gene>
    <name evidence="9" type="ORF">A500_10615</name>
</gene>
<dbReference type="CDD" id="cd01189">
    <property type="entry name" value="INT_ICEBs1_C_like"/>
    <property type="match status" value="1"/>
</dbReference>
<proteinExistence type="inferred from homology"/>
<keyword evidence="10" id="KW-1185">Reference proteome</keyword>
<protein>
    <submittedName>
        <fullName evidence="9">Prophage lambdaba04 site-specific recombinase phage integrase family protein</fullName>
    </submittedName>
</protein>
<dbReference type="PROSITE" id="PS51900">
    <property type="entry name" value="CB"/>
    <property type="match status" value="1"/>
</dbReference>
<dbReference type="InterPro" id="IPR044068">
    <property type="entry name" value="CB"/>
</dbReference>
<feature type="domain" description="Core-binding (CB)" evidence="8">
    <location>
        <begin position="63"/>
        <end position="147"/>
    </location>
</feature>
<evidence type="ECO:0000256" key="2">
    <source>
        <dbReference type="ARBA" id="ARBA00008857"/>
    </source>
</evidence>
<evidence type="ECO:0000259" key="7">
    <source>
        <dbReference type="PROSITE" id="PS51898"/>
    </source>
</evidence>
<dbReference type="InterPro" id="IPR004107">
    <property type="entry name" value="Integrase_SAM-like_N"/>
</dbReference>
<comment type="similarity">
    <text evidence="2">Belongs to the 'phage' integrase family.</text>
</comment>
<evidence type="ECO:0000256" key="1">
    <source>
        <dbReference type="ARBA" id="ARBA00003283"/>
    </source>
</evidence>
<dbReference type="SUPFAM" id="SSF56349">
    <property type="entry name" value="DNA breaking-rejoining enzymes"/>
    <property type="match status" value="1"/>
</dbReference>
<dbReference type="InterPro" id="IPR011010">
    <property type="entry name" value="DNA_brk_join_enz"/>
</dbReference>
<keyword evidence="4 6" id="KW-0238">DNA-binding</keyword>
<organism evidence="9 10">
    <name type="scientific">Clostridium sartagoforme AAU1</name>
    <dbReference type="NCBI Taxonomy" id="1202534"/>
    <lineage>
        <taxon>Bacteria</taxon>
        <taxon>Bacillati</taxon>
        <taxon>Bacillota</taxon>
        <taxon>Clostridia</taxon>
        <taxon>Eubacteriales</taxon>
        <taxon>Clostridiaceae</taxon>
        <taxon>Clostridium</taxon>
    </lineage>
</organism>
<name>R9C7S9_9CLOT</name>
<dbReference type="EMBL" id="ASRV01000127">
    <property type="protein sequence ID" value="EOR25323.1"/>
    <property type="molecule type" value="Genomic_DNA"/>
</dbReference>
<accession>R9C7S9</accession>
<dbReference type="PANTHER" id="PTHR30349">
    <property type="entry name" value="PHAGE INTEGRASE-RELATED"/>
    <property type="match status" value="1"/>
</dbReference>
<keyword evidence="3" id="KW-0229">DNA integration</keyword>
<dbReference type="Pfam" id="PF14657">
    <property type="entry name" value="Arm-DNA-bind_4"/>
    <property type="match status" value="1"/>
</dbReference>
<dbReference type="GO" id="GO:0015074">
    <property type="term" value="P:DNA integration"/>
    <property type="evidence" value="ECO:0007669"/>
    <property type="project" value="UniProtKB-KW"/>
</dbReference>
<dbReference type="GO" id="GO:0006310">
    <property type="term" value="P:DNA recombination"/>
    <property type="evidence" value="ECO:0007669"/>
    <property type="project" value="UniProtKB-KW"/>
</dbReference>
<evidence type="ECO:0000313" key="10">
    <source>
        <dbReference type="Proteomes" id="UP000013988"/>
    </source>
</evidence>
<evidence type="ECO:0000256" key="5">
    <source>
        <dbReference type="ARBA" id="ARBA00023172"/>
    </source>
</evidence>
<keyword evidence="5" id="KW-0233">DNA recombination</keyword>
<comment type="caution">
    <text evidence="9">The sequence shown here is derived from an EMBL/GenBank/DDBJ whole genome shotgun (WGS) entry which is preliminary data.</text>
</comment>
<dbReference type="GO" id="GO:0003677">
    <property type="term" value="F:DNA binding"/>
    <property type="evidence" value="ECO:0007669"/>
    <property type="project" value="UniProtKB-UniRule"/>
</dbReference>
<sequence length="430" mass="49808">MAEINTRKRGDKWEYRFEAAKIDGKRNQISKGGFKTKKEALEAGTKALSEYNHAGMHFEPTEISFADYLDYWFENYVKVNLKYNTQLAYLNIIENHLKPELGMYKLKSLTPTVIQEFVNKKFIYGGYKKSHLVNITATLSGSLKYAVIPAKLIKDSPANYIKYPKYEHSKAETNRTVISINDFTTITDRFKGTPYYYALMIGFYTGLRIGEVYGLTWDNIDFKNKTLTVEKIAYKRNYGVDVRKVLKEKGKKEEKSAWYFGTPKTETSNRTIKIGDTLVNELKQYRKWQMEQELSYGEYYTNHYLKDEMDEKNNTIQRIIPIEKSVSCALPIANLVMRKENGQFSSPDSFKYAARVIHHDLNIKFNFHSLRHTHATMLIENGAHVKDVQTRLGHSDIETTLNVYTHATEKMAEHSVDIFENAVNGTLSTK</sequence>
<dbReference type="PROSITE" id="PS51898">
    <property type="entry name" value="TYR_RECOMBINASE"/>
    <property type="match status" value="1"/>
</dbReference>
<dbReference type="OrthoDB" id="9785687at2"/>
<dbReference type="PANTHER" id="PTHR30349:SF64">
    <property type="entry name" value="PROPHAGE INTEGRASE INTD-RELATED"/>
    <property type="match status" value="1"/>
</dbReference>
<dbReference type="PATRIC" id="fig|1202534.3.peg.2102"/>
<dbReference type="AlphaFoldDB" id="R9C7S9"/>
<evidence type="ECO:0000256" key="3">
    <source>
        <dbReference type="ARBA" id="ARBA00022908"/>
    </source>
</evidence>
<dbReference type="RefSeq" id="WP_016207469.1">
    <property type="nucleotide sequence ID" value="NZ_ASRV01000127.1"/>
</dbReference>
<dbReference type="Pfam" id="PF00589">
    <property type="entry name" value="Phage_integrase"/>
    <property type="match status" value="1"/>
</dbReference>
<dbReference type="Gene3D" id="1.10.150.130">
    <property type="match status" value="1"/>
</dbReference>
<dbReference type="Gene3D" id="1.10.443.10">
    <property type="entry name" value="Intergrase catalytic core"/>
    <property type="match status" value="1"/>
</dbReference>
<feature type="domain" description="Tyr recombinase" evidence="7">
    <location>
        <begin position="173"/>
        <end position="417"/>
    </location>
</feature>